<dbReference type="AlphaFoldDB" id="A0A0L1LTP8"/>
<evidence type="ECO:0000259" key="1">
    <source>
        <dbReference type="PROSITE" id="PS50404"/>
    </source>
</evidence>
<dbReference type="SUPFAM" id="SSF52833">
    <property type="entry name" value="Thioredoxin-like"/>
    <property type="match status" value="1"/>
</dbReference>
<dbReference type="InterPro" id="IPR004045">
    <property type="entry name" value="Glutathione_S-Trfase_N"/>
</dbReference>
<dbReference type="GO" id="GO:0016740">
    <property type="term" value="F:transferase activity"/>
    <property type="evidence" value="ECO:0007669"/>
    <property type="project" value="UniProtKB-KW"/>
</dbReference>
<proteinExistence type="predicted"/>
<reference evidence="2 3" key="1">
    <citation type="submission" date="2015-06" db="EMBL/GenBank/DDBJ databases">
        <authorList>
            <person name="Hoefler B.C."/>
            <person name="Straight P.D."/>
        </authorList>
    </citation>
    <scope>NUCLEOTIDE SEQUENCE [LARGE SCALE GENOMIC DNA]</scope>
    <source>
        <strain evidence="2 3">Riq4</strain>
    </source>
</reference>
<dbReference type="InterPro" id="IPR036282">
    <property type="entry name" value="Glutathione-S-Trfase_C_sf"/>
</dbReference>
<dbReference type="PANTHER" id="PTHR44051:SF8">
    <property type="entry name" value="GLUTATHIONE S-TRANSFERASE GSTA"/>
    <property type="match status" value="1"/>
</dbReference>
<organism evidence="2 3">
    <name type="scientific">Pseudomonas syringae</name>
    <dbReference type="NCBI Taxonomy" id="317"/>
    <lineage>
        <taxon>Bacteria</taxon>
        <taxon>Pseudomonadati</taxon>
        <taxon>Pseudomonadota</taxon>
        <taxon>Gammaproteobacteria</taxon>
        <taxon>Pseudomonadales</taxon>
        <taxon>Pseudomonadaceae</taxon>
        <taxon>Pseudomonas</taxon>
    </lineage>
</organism>
<dbReference type="PANTHER" id="PTHR44051">
    <property type="entry name" value="GLUTATHIONE S-TRANSFERASE-RELATED"/>
    <property type="match status" value="1"/>
</dbReference>
<name>A0A0L1LTP8_PSESX</name>
<sequence length="207" mass="23021">MYQLYGHQNSGAAAIEAALELCEVPYRFIDVSSSSEAVQALEKLNPLKQIPTLQLPDGGVLTESAAILIHLGLTFPESNLLPENPLKRDQVIRGLVYIVSNCYAAIGIIDYPERWLAEADESSRENLMTGARQRLHWSWEVFADQFAGKLYLGEGAPGALDILAAVVTRWAGTREHLRTARPGFSAWLERFDRHPALAPVFARHWPS</sequence>
<gene>
    <name evidence="2" type="ORF">ACS77_25460</name>
</gene>
<feature type="domain" description="GST N-terminal" evidence="1">
    <location>
        <begin position="1"/>
        <end position="79"/>
    </location>
</feature>
<dbReference type="CDD" id="cd03188">
    <property type="entry name" value="GST_C_Beta"/>
    <property type="match status" value="1"/>
</dbReference>
<protein>
    <submittedName>
        <fullName evidence="2">Glutathione S-transferase</fullName>
    </submittedName>
</protein>
<dbReference type="EMBL" id="LFQK01000059">
    <property type="protein sequence ID" value="KNH19670.1"/>
    <property type="molecule type" value="Genomic_DNA"/>
</dbReference>
<dbReference type="CDD" id="cd03057">
    <property type="entry name" value="GST_N_Beta"/>
    <property type="match status" value="1"/>
</dbReference>
<dbReference type="PATRIC" id="fig|317.197.peg.5122"/>
<evidence type="ECO:0000313" key="3">
    <source>
        <dbReference type="Proteomes" id="UP000036955"/>
    </source>
</evidence>
<dbReference type="Gene3D" id="1.20.1050.10">
    <property type="match status" value="1"/>
</dbReference>
<evidence type="ECO:0000313" key="2">
    <source>
        <dbReference type="EMBL" id="KNH19670.1"/>
    </source>
</evidence>
<accession>A0A0L1LTP8</accession>
<dbReference type="InterPro" id="IPR036249">
    <property type="entry name" value="Thioredoxin-like_sf"/>
</dbReference>
<dbReference type="OrthoDB" id="5508354at2"/>
<dbReference type="Pfam" id="PF13409">
    <property type="entry name" value="GST_N_2"/>
    <property type="match status" value="1"/>
</dbReference>
<keyword evidence="2" id="KW-0808">Transferase</keyword>
<dbReference type="Gene3D" id="3.40.30.10">
    <property type="entry name" value="Glutaredoxin"/>
    <property type="match status" value="1"/>
</dbReference>
<dbReference type="SUPFAM" id="SSF47616">
    <property type="entry name" value="GST C-terminal domain-like"/>
    <property type="match status" value="1"/>
</dbReference>
<dbReference type="PROSITE" id="PS50404">
    <property type="entry name" value="GST_NTER"/>
    <property type="match status" value="1"/>
</dbReference>
<dbReference type="Proteomes" id="UP000036955">
    <property type="component" value="Unassembled WGS sequence"/>
</dbReference>
<comment type="caution">
    <text evidence="2">The sequence shown here is derived from an EMBL/GenBank/DDBJ whole genome shotgun (WGS) entry which is preliminary data.</text>
</comment>